<evidence type="ECO:0000256" key="1">
    <source>
        <dbReference type="ARBA" id="ARBA00004173"/>
    </source>
</evidence>
<dbReference type="GO" id="GO:0005739">
    <property type="term" value="C:mitochondrion"/>
    <property type="evidence" value="ECO:0007669"/>
    <property type="project" value="UniProtKB-SubCell"/>
</dbReference>
<comment type="subcellular location">
    <subcellularLocation>
        <location evidence="1">Mitochondrion</location>
    </subcellularLocation>
</comment>
<evidence type="ECO:0000313" key="8">
    <source>
        <dbReference type="Proteomes" id="UP001281003"/>
    </source>
</evidence>
<dbReference type="Gene3D" id="3.90.280.10">
    <property type="entry name" value="PEBP-like"/>
    <property type="match status" value="1"/>
</dbReference>
<evidence type="ECO:0000256" key="6">
    <source>
        <dbReference type="SAM" id="MobiDB-lite"/>
    </source>
</evidence>
<sequence length="455" mass="51203">MSTCQQVARPLVRCLRQAGPGAATCSTRSVAVAAVRPFSSTPMRKDEGATTTTTNTTLSADSTTTTPPPPPPSAAEAKSAAAVADTVVGGPELGSRRRRAALATTGNLPFEQLPYQTFQEARKILQQDRAAKIAQIVKETEKIKLLEARDASEFDGGEAAKQTRIKSLRKYVEELKILADINDPEVKRRFEDGRGDMTKPVYRFLAERRWRSMDYKIIAQRIEQFHIVPDLLPNFDPTMDVKLSFRGYQVSPGAILDSRVTEVAPTLRMQVFDKGERLLTVVVIDSDVPDVAHDKFSRRCHFLASNIPWDPSKTVLSLRSVGDRVEGDVGKPWLPPFAQKGSPYHRLNVFVLEQEPGQKIDAEALKKHLENRENFSLKGFREKFNLDPVGFNLFRSEWDEGTAEVMERHGIPGAEIEFKRQKFASLKPPRKARGWEAKRQKPKYKSLWKYTKRIA</sequence>
<dbReference type="SUPFAM" id="SSF49777">
    <property type="entry name" value="PEBP-like"/>
    <property type="match status" value="1"/>
</dbReference>
<dbReference type="PANTHER" id="PTHR11362">
    <property type="entry name" value="PHOSPHATIDYLETHANOLAMINE-BINDING PROTEIN"/>
    <property type="match status" value="1"/>
</dbReference>
<reference evidence="7" key="1">
    <citation type="journal article" date="2023" name="Mol. Phylogenet. Evol.">
        <title>Genome-scale phylogeny and comparative genomics of the fungal order Sordariales.</title>
        <authorList>
            <person name="Hensen N."/>
            <person name="Bonometti L."/>
            <person name="Westerberg I."/>
            <person name="Brannstrom I.O."/>
            <person name="Guillou S."/>
            <person name="Cros-Aarteil S."/>
            <person name="Calhoun S."/>
            <person name="Haridas S."/>
            <person name="Kuo A."/>
            <person name="Mondo S."/>
            <person name="Pangilinan J."/>
            <person name="Riley R."/>
            <person name="LaButti K."/>
            <person name="Andreopoulos B."/>
            <person name="Lipzen A."/>
            <person name="Chen C."/>
            <person name="Yan M."/>
            <person name="Daum C."/>
            <person name="Ng V."/>
            <person name="Clum A."/>
            <person name="Steindorff A."/>
            <person name="Ohm R.A."/>
            <person name="Martin F."/>
            <person name="Silar P."/>
            <person name="Natvig D.O."/>
            <person name="Lalanne C."/>
            <person name="Gautier V."/>
            <person name="Ament-Velasquez S.L."/>
            <person name="Kruys A."/>
            <person name="Hutchinson M.I."/>
            <person name="Powell A.J."/>
            <person name="Barry K."/>
            <person name="Miller A.N."/>
            <person name="Grigoriev I.V."/>
            <person name="Debuchy R."/>
            <person name="Gladieux P."/>
            <person name="Hiltunen Thoren M."/>
            <person name="Johannesson H."/>
        </authorList>
    </citation>
    <scope>NUCLEOTIDE SEQUENCE</scope>
    <source>
        <strain evidence="7">FGSC 1904</strain>
    </source>
</reference>
<name>A0AAE0UCE5_SORBR</name>
<keyword evidence="2" id="KW-0496">Mitochondrion</keyword>
<dbReference type="Pfam" id="PF01161">
    <property type="entry name" value="PBP"/>
    <property type="match status" value="1"/>
</dbReference>
<dbReference type="Proteomes" id="UP001281003">
    <property type="component" value="Unassembled WGS sequence"/>
</dbReference>
<keyword evidence="8" id="KW-1185">Reference proteome</keyword>
<dbReference type="CDD" id="cd00866">
    <property type="entry name" value="PEBP_euk"/>
    <property type="match status" value="1"/>
</dbReference>
<comment type="function">
    <text evidence="3">Component of the mitochondrial ribosome (mitoribosome), a dedicated translation machinery responsible for the synthesis of mitochondrial genome-encoded proteins, including at least some of the essential transmembrane subunits of the mitochondrial respiratory chain. The mitoribosomes are attached to the mitochondrial inner membrane and translation products are cotranslationally integrated into the membrane.</text>
</comment>
<organism evidence="7 8">
    <name type="scientific">Sordaria brevicollis</name>
    <dbReference type="NCBI Taxonomy" id="83679"/>
    <lineage>
        <taxon>Eukaryota</taxon>
        <taxon>Fungi</taxon>
        <taxon>Dikarya</taxon>
        <taxon>Ascomycota</taxon>
        <taxon>Pezizomycotina</taxon>
        <taxon>Sordariomycetes</taxon>
        <taxon>Sordariomycetidae</taxon>
        <taxon>Sordariales</taxon>
        <taxon>Sordariaceae</taxon>
        <taxon>Sordaria</taxon>
    </lineage>
</organism>
<protein>
    <recommendedName>
        <fullName evidence="5">Large ribosomal subunit protein mL38</fullName>
    </recommendedName>
</protein>
<dbReference type="InterPro" id="IPR008914">
    <property type="entry name" value="PEBP"/>
</dbReference>
<dbReference type="PANTHER" id="PTHR11362:SF82">
    <property type="entry name" value="PHOSPHATIDYLETHANOLAMINE-BINDING PROTEIN 4"/>
    <property type="match status" value="1"/>
</dbReference>
<evidence type="ECO:0000256" key="5">
    <source>
        <dbReference type="ARBA" id="ARBA00039444"/>
    </source>
</evidence>
<comment type="caution">
    <text evidence="7">The sequence shown here is derived from an EMBL/GenBank/DDBJ whole genome shotgun (WGS) entry which is preliminary data.</text>
</comment>
<reference evidence="7" key="2">
    <citation type="submission" date="2023-07" db="EMBL/GenBank/DDBJ databases">
        <authorList>
            <consortium name="Lawrence Berkeley National Laboratory"/>
            <person name="Haridas S."/>
            <person name="Hensen N."/>
            <person name="Bonometti L."/>
            <person name="Westerberg I."/>
            <person name="Brannstrom I.O."/>
            <person name="Guillou S."/>
            <person name="Cros-Aarteil S."/>
            <person name="Calhoun S."/>
            <person name="Kuo A."/>
            <person name="Mondo S."/>
            <person name="Pangilinan J."/>
            <person name="Riley R."/>
            <person name="LaButti K."/>
            <person name="Andreopoulos B."/>
            <person name="Lipzen A."/>
            <person name="Chen C."/>
            <person name="Yanf M."/>
            <person name="Daum C."/>
            <person name="Ng V."/>
            <person name="Clum A."/>
            <person name="Steindorff A."/>
            <person name="Ohm R."/>
            <person name="Martin F."/>
            <person name="Silar P."/>
            <person name="Natvig D."/>
            <person name="Lalanne C."/>
            <person name="Gautier V."/>
            <person name="Ament-velasquez S.L."/>
            <person name="Kruys A."/>
            <person name="Hutchinson M.I."/>
            <person name="Powell A.J."/>
            <person name="Barry K."/>
            <person name="Miller A.N."/>
            <person name="Grigoriev I.V."/>
            <person name="Debuchy R."/>
            <person name="Gladieux P."/>
            <person name="Thoren M.H."/>
            <person name="Johannesson H."/>
        </authorList>
    </citation>
    <scope>NUCLEOTIDE SEQUENCE</scope>
    <source>
        <strain evidence="7">FGSC 1904</strain>
    </source>
</reference>
<evidence type="ECO:0000256" key="2">
    <source>
        <dbReference type="ARBA" id="ARBA00023128"/>
    </source>
</evidence>
<evidence type="ECO:0000313" key="7">
    <source>
        <dbReference type="EMBL" id="KAK3398977.1"/>
    </source>
</evidence>
<dbReference type="AlphaFoldDB" id="A0AAE0UCE5"/>
<proteinExistence type="inferred from homology"/>
<feature type="region of interest" description="Disordered" evidence="6">
    <location>
        <begin position="38"/>
        <end position="76"/>
    </location>
</feature>
<dbReference type="InterPro" id="IPR035810">
    <property type="entry name" value="PEBP_euk"/>
</dbReference>
<evidence type="ECO:0000256" key="3">
    <source>
        <dbReference type="ARBA" id="ARBA00037226"/>
    </source>
</evidence>
<accession>A0AAE0UCE5</accession>
<dbReference type="FunFam" id="3.90.280.10:FF:000004">
    <property type="entry name" value="Mitochondrial large ribosomal subunit YmL35"/>
    <property type="match status" value="1"/>
</dbReference>
<dbReference type="Gene3D" id="1.20.58.1180">
    <property type="match status" value="1"/>
</dbReference>
<comment type="similarity">
    <text evidence="4">Belongs to the phosphatidylethanolamine-binding protein family. Mitochondrion-specific ribosomal protein mL38 subfamily.</text>
</comment>
<gene>
    <name evidence="7" type="ORF">B0T20DRAFT_186917</name>
</gene>
<feature type="compositionally biased region" description="Low complexity" evidence="6">
    <location>
        <begin position="49"/>
        <end position="65"/>
    </location>
</feature>
<dbReference type="EMBL" id="JAUTDP010000005">
    <property type="protein sequence ID" value="KAK3398977.1"/>
    <property type="molecule type" value="Genomic_DNA"/>
</dbReference>
<evidence type="ECO:0000256" key="4">
    <source>
        <dbReference type="ARBA" id="ARBA00038016"/>
    </source>
</evidence>
<dbReference type="InterPro" id="IPR036610">
    <property type="entry name" value="PEBP-like_sf"/>
</dbReference>